<evidence type="ECO:0000313" key="2">
    <source>
        <dbReference type="EMBL" id="GFH13760.1"/>
    </source>
</evidence>
<proteinExistence type="predicted"/>
<sequence length="111" mass="11637">MPPDPGCSQSPGPGQPEAQRPERNAGGSGNAATARAALLSPVALPLLCKLHVELDRCEAAREAGYCAALFRMLHAGATAKGDLIVGVPKERPEWHGLHNLMEPRPPTGQLS</sequence>
<feature type="compositionally biased region" description="Low complexity" evidence="1">
    <location>
        <begin position="1"/>
        <end position="16"/>
    </location>
</feature>
<dbReference type="Proteomes" id="UP000485058">
    <property type="component" value="Unassembled WGS sequence"/>
</dbReference>
<comment type="caution">
    <text evidence="2">The sequence shown here is derived from an EMBL/GenBank/DDBJ whole genome shotgun (WGS) entry which is preliminary data.</text>
</comment>
<organism evidence="2 3">
    <name type="scientific">Haematococcus lacustris</name>
    <name type="common">Green alga</name>
    <name type="synonym">Haematococcus pluvialis</name>
    <dbReference type="NCBI Taxonomy" id="44745"/>
    <lineage>
        <taxon>Eukaryota</taxon>
        <taxon>Viridiplantae</taxon>
        <taxon>Chlorophyta</taxon>
        <taxon>core chlorophytes</taxon>
        <taxon>Chlorophyceae</taxon>
        <taxon>CS clade</taxon>
        <taxon>Chlamydomonadales</taxon>
        <taxon>Haematococcaceae</taxon>
        <taxon>Haematococcus</taxon>
    </lineage>
</organism>
<accession>A0A699YVK7</accession>
<dbReference type="EMBL" id="BLLF01000649">
    <property type="protein sequence ID" value="GFH13760.1"/>
    <property type="molecule type" value="Genomic_DNA"/>
</dbReference>
<reference evidence="2 3" key="1">
    <citation type="submission" date="2020-02" db="EMBL/GenBank/DDBJ databases">
        <title>Draft genome sequence of Haematococcus lacustris strain NIES-144.</title>
        <authorList>
            <person name="Morimoto D."/>
            <person name="Nakagawa S."/>
            <person name="Yoshida T."/>
            <person name="Sawayama S."/>
        </authorList>
    </citation>
    <scope>NUCLEOTIDE SEQUENCE [LARGE SCALE GENOMIC DNA]</scope>
    <source>
        <strain evidence="2 3">NIES-144</strain>
    </source>
</reference>
<evidence type="ECO:0000256" key="1">
    <source>
        <dbReference type="SAM" id="MobiDB-lite"/>
    </source>
</evidence>
<evidence type="ECO:0000313" key="3">
    <source>
        <dbReference type="Proteomes" id="UP000485058"/>
    </source>
</evidence>
<dbReference type="AlphaFoldDB" id="A0A699YVK7"/>
<name>A0A699YVK7_HAELA</name>
<keyword evidence="3" id="KW-1185">Reference proteome</keyword>
<protein>
    <submittedName>
        <fullName evidence="2">Methyltranfer_dom domain-containing protein</fullName>
    </submittedName>
</protein>
<feature type="region of interest" description="Disordered" evidence="1">
    <location>
        <begin position="1"/>
        <end position="32"/>
    </location>
</feature>
<gene>
    <name evidence="2" type="ORF">HaLaN_09705</name>
</gene>